<dbReference type="AlphaFoldDB" id="A0A1Q9YKN5"/>
<dbReference type="Proteomes" id="UP000186758">
    <property type="component" value="Unassembled WGS sequence"/>
</dbReference>
<dbReference type="EMBL" id="MPJZ01000052">
    <property type="protein sequence ID" value="OLU45178.1"/>
    <property type="molecule type" value="Genomic_DNA"/>
</dbReference>
<protein>
    <recommendedName>
        <fullName evidence="3">Peptidase C39-like domain-containing protein</fullName>
    </recommendedName>
</protein>
<name>A0A1Q9YKN5_9FIRM</name>
<evidence type="ECO:0000313" key="2">
    <source>
        <dbReference type="Proteomes" id="UP000186758"/>
    </source>
</evidence>
<evidence type="ECO:0008006" key="3">
    <source>
        <dbReference type="Google" id="ProtNLM"/>
    </source>
</evidence>
<reference evidence="1 2" key="1">
    <citation type="submission" date="2016-11" db="EMBL/GenBank/DDBJ databases">
        <title>Description of two novel members of the family Erysipelotrichaceae: Ileibacterium lipovorans gen. nov., sp. nov. and Dubosiella newyorkensis, gen. nov., sp. nov.</title>
        <authorList>
            <person name="Cox L.M."/>
            <person name="Sohn J."/>
            <person name="Tyrrell K.L."/>
            <person name="Citron D.M."/>
            <person name="Lawson P.A."/>
            <person name="Patel N.B."/>
            <person name="Iizumi T."/>
            <person name="Perez-Perez G.I."/>
            <person name="Goldstein E.J."/>
            <person name="Blaser M.J."/>
        </authorList>
    </citation>
    <scope>NUCLEOTIDE SEQUENCE [LARGE SCALE GENOMIC DNA]</scope>
    <source>
        <strain evidence="1 2">NYU-BL-K8</strain>
    </source>
</reference>
<gene>
    <name evidence="1" type="ORF">BO223_05675</name>
</gene>
<organism evidence="1 2">
    <name type="scientific">Faecalibaculum rodentium</name>
    <dbReference type="NCBI Taxonomy" id="1702221"/>
    <lineage>
        <taxon>Bacteria</taxon>
        <taxon>Bacillati</taxon>
        <taxon>Bacillota</taxon>
        <taxon>Erysipelotrichia</taxon>
        <taxon>Erysipelotrichales</taxon>
        <taxon>Erysipelotrichaceae</taxon>
        <taxon>Faecalibaculum</taxon>
    </lineage>
</organism>
<proteinExistence type="predicted"/>
<comment type="caution">
    <text evidence="1">The sequence shown here is derived from an EMBL/GenBank/DDBJ whole genome shotgun (WGS) entry which is preliminary data.</text>
</comment>
<evidence type="ECO:0000313" key="1">
    <source>
        <dbReference type="EMBL" id="OLU45178.1"/>
    </source>
</evidence>
<accession>A0A1Q9YKN5</accession>
<sequence length="60" mass="6567">MVVCAGSKDCPPAGSFLLVTGYDPDGCSLQDPNRHEQTGMIWNRQRLAGQICCLWSIGRL</sequence>